<reference evidence="6 7" key="1">
    <citation type="submission" date="2024-05" db="EMBL/GenBank/DDBJ databases">
        <title>Genome sequencing and assembly of Indian major carp, Cirrhinus mrigala (Hamilton, 1822).</title>
        <authorList>
            <person name="Mohindra V."/>
            <person name="Chowdhury L.M."/>
            <person name="Lal K."/>
            <person name="Jena J.K."/>
        </authorList>
    </citation>
    <scope>NUCLEOTIDE SEQUENCE [LARGE SCALE GENOMIC DNA]</scope>
    <source>
        <strain evidence="6">CM1030</strain>
        <tissue evidence="6">Blood</tissue>
    </source>
</reference>
<feature type="non-terminal residue" evidence="6">
    <location>
        <position position="104"/>
    </location>
</feature>
<keyword evidence="2" id="KW-0378">Hydrolase</keyword>
<accession>A0ABD0QXQ1</accession>
<comment type="caution">
    <text evidence="6">The sequence shown here is derived from an EMBL/GenBank/DDBJ whole genome shotgun (WGS) entry which is preliminary data.</text>
</comment>
<dbReference type="GO" id="GO:0016787">
    <property type="term" value="F:hydrolase activity"/>
    <property type="evidence" value="ECO:0007669"/>
    <property type="project" value="UniProtKB-KW"/>
</dbReference>
<evidence type="ECO:0000256" key="1">
    <source>
        <dbReference type="ARBA" id="ARBA00022741"/>
    </source>
</evidence>
<dbReference type="AlphaFoldDB" id="A0ABD0QXQ1"/>
<protein>
    <recommendedName>
        <fullName evidence="5">Helicase ATP-binding domain-containing protein</fullName>
    </recommendedName>
</protein>
<dbReference type="GO" id="GO:0005524">
    <property type="term" value="F:ATP binding"/>
    <property type="evidence" value="ECO:0007669"/>
    <property type="project" value="UniProtKB-KW"/>
</dbReference>
<dbReference type="Pfam" id="PF04851">
    <property type="entry name" value="ResIII"/>
    <property type="match status" value="1"/>
</dbReference>
<dbReference type="InterPro" id="IPR050615">
    <property type="entry name" value="ATP-dep_DNA_Helicase"/>
</dbReference>
<evidence type="ECO:0000256" key="2">
    <source>
        <dbReference type="ARBA" id="ARBA00022801"/>
    </source>
</evidence>
<feature type="non-terminal residue" evidence="6">
    <location>
        <position position="1"/>
    </location>
</feature>
<evidence type="ECO:0000259" key="5">
    <source>
        <dbReference type="PROSITE" id="PS51192"/>
    </source>
</evidence>
<evidence type="ECO:0000313" key="7">
    <source>
        <dbReference type="Proteomes" id="UP001529510"/>
    </source>
</evidence>
<sequence>AGKSLVGVTAACTVRKRCLVLGNSSVSVEQWKAQFKMWSTIDDSQICRFTSDAKDKPIGCSVAISTYSMLGHTTKRSWEAERVMEWMKSQEWGLIILDEVHTIP</sequence>
<proteinExistence type="predicted"/>
<keyword evidence="1" id="KW-0547">Nucleotide-binding</keyword>
<evidence type="ECO:0000256" key="3">
    <source>
        <dbReference type="ARBA" id="ARBA00022806"/>
    </source>
</evidence>
<name>A0ABD0QXQ1_CIRMR</name>
<evidence type="ECO:0000256" key="4">
    <source>
        <dbReference type="ARBA" id="ARBA00022840"/>
    </source>
</evidence>
<keyword evidence="3" id="KW-0347">Helicase</keyword>
<keyword evidence="4" id="KW-0067">ATP-binding</keyword>
<dbReference type="PANTHER" id="PTHR11274">
    <property type="entry name" value="RAD25/XP-B DNA REPAIR HELICASE"/>
    <property type="match status" value="1"/>
</dbReference>
<gene>
    <name evidence="6" type="ORF">M9458_013201</name>
</gene>
<dbReference type="InterPro" id="IPR006935">
    <property type="entry name" value="Helicase/UvrB_N"/>
</dbReference>
<dbReference type="GO" id="GO:0004386">
    <property type="term" value="F:helicase activity"/>
    <property type="evidence" value="ECO:0007669"/>
    <property type="project" value="UniProtKB-KW"/>
</dbReference>
<keyword evidence="7" id="KW-1185">Reference proteome</keyword>
<dbReference type="SUPFAM" id="SSF52540">
    <property type="entry name" value="P-loop containing nucleoside triphosphate hydrolases"/>
    <property type="match status" value="1"/>
</dbReference>
<evidence type="ECO:0000313" key="6">
    <source>
        <dbReference type="EMBL" id="KAL0190503.1"/>
    </source>
</evidence>
<dbReference type="InterPro" id="IPR027417">
    <property type="entry name" value="P-loop_NTPase"/>
</dbReference>
<feature type="domain" description="Helicase ATP-binding" evidence="5">
    <location>
        <begin position="1"/>
        <end position="104"/>
    </location>
</feature>
<dbReference type="Proteomes" id="UP001529510">
    <property type="component" value="Unassembled WGS sequence"/>
</dbReference>
<dbReference type="PANTHER" id="PTHR11274:SF0">
    <property type="entry name" value="GENERAL TRANSCRIPTION AND DNA REPAIR FACTOR IIH HELICASE SUBUNIT XPB"/>
    <property type="match status" value="1"/>
</dbReference>
<dbReference type="InterPro" id="IPR014001">
    <property type="entry name" value="Helicase_ATP-bd"/>
</dbReference>
<dbReference type="EMBL" id="JAMKFB020000006">
    <property type="protein sequence ID" value="KAL0190503.1"/>
    <property type="molecule type" value="Genomic_DNA"/>
</dbReference>
<dbReference type="PROSITE" id="PS51192">
    <property type="entry name" value="HELICASE_ATP_BIND_1"/>
    <property type="match status" value="1"/>
</dbReference>
<dbReference type="Gene3D" id="3.40.50.300">
    <property type="entry name" value="P-loop containing nucleotide triphosphate hydrolases"/>
    <property type="match status" value="1"/>
</dbReference>
<organism evidence="6 7">
    <name type="scientific">Cirrhinus mrigala</name>
    <name type="common">Mrigala</name>
    <dbReference type="NCBI Taxonomy" id="683832"/>
    <lineage>
        <taxon>Eukaryota</taxon>
        <taxon>Metazoa</taxon>
        <taxon>Chordata</taxon>
        <taxon>Craniata</taxon>
        <taxon>Vertebrata</taxon>
        <taxon>Euteleostomi</taxon>
        <taxon>Actinopterygii</taxon>
        <taxon>Neopterygii</taxon>
        <taxon>Teleostei</taxon>
        <taxon>Ostariophysi</taxon>
        <taxon>Cypriniformes</taxon>
        <taxon>Cyprinidae</taxon>
        <taxon>Labeoninae</taxon>
        <taxon>Labeonini</taxon>
        <taxon>Cirrhinus</taxon>
    </lineage>
</organism>